<dbReference type="AlphaFoldDB" id="A0A2A2EWT2"/>
<organism evidence="3 4">
    <name type="scientific">Halovibrio salipaludis</name>
    <dbReference type="NCBI Taxonomy" id="2032626"/>
    <lineage>
        <taxon>Bacteria</taxon>
        <taxon>Pseudomonadati</taxon>
        <taxon>Pseudomonadota</taxon>
        <taxon>Gammaproteobacteria</taxon>
        <taxon>Oceanospirillales</taxon>
        <taxon>Halomonadaceae</taxon>
        <taxon>Halovibrio</taxon>
    </lineage>
</organism>
<evidence type="ECO:0000313" key="3">
    <source>
        <dbReference type="EMBL" id="PAU77881.1"/>
    </source>
</evidence>
<sequence length="165" mass="18226">MRKLVATTLLSSLIAGLIFYLPVINVHALFYAIPFCEADGALQQRLTGVDACWFLVYCAQVPVAIIAFYGLRGLFLQLLNAIEFRVVFTLCSTLLVVFSIIIGRYHIIAGLTFIGAVLILAGSGIHQSRRKNEGSGNHLQYAREDQRQDPVSLRAARSISRRSDA</sequence>
<name>A0A2A2EWT2_9GAMM</name>
<proteinExistence type="predicted"/>
<evidence type="ECO:0000256" key="1">
    <source>
        <dbReference type="SAM" id="MobiDB-lite"/>
    </source>
</evidence>
<feature type="region of interest" description="Disordered" evidence="1">
    <location>
        <begin position="142"/>
        <end position="165"/>
    </location>
</feature>
<dbReference type="RefSeq" id="WP_095618446.1">
    <property type="nucleotide sequence ID" value="NZ_NSKD01000008.1"/>
</dbReference>
<protein>
    <submittedName>
        <fullName evidence="3">Uncharacterized protein</fullName>
    </submittedName>
</protein>
<evidence type="ECO:0000256" key="2">
    <source>
        <dbReference type="SAM" id="Phobius"/>
    </source>
</evidence>
<keyword evidence="2" id="KW-0812">Transmembrane</keyword>
<feature type="transmembrane region" description="Helical" evidence="2">
    <location>
        <begin position="107"/>
        <end position="125"/>
    </location>
</feature>
<feature type="transmembrane region" description="Helical" evidence="2">
    <location>
        <begin position="83"/>
        <end position="101"/>
    </location>
</feature>
<keyword evidence="4" id="KW-1185">Reference proteome</keyword>
<comment type="caution">
    <text evidence="3">The sequence shown here is derived from an EMBL/GenBank/DDBJ whole genome shotgun (WGS) entry which is preliminary data.</text>
</comment>
<dbReference type="EMBL" id="NSKD01000008">
    <property type="protein sequence ID" value="PAU77881.1"/>
    <property type="molecule type" value="Genomic_DNA"/>
</dbReference>
<evidence type="ECO:0000313" key="4">
    <source>
        <dbReference type="Proteomes" id="UP000218896"/>
    </source>
</evidence>
<gene>
    <name evidence="3" type="ORF">CK501_14420</name>
</gene>
<accession>A0A2A2EWT2</accession>
<dbReference type="Proteomes" id="UP000218896">
    <property type="component" value="Unassembled WGS sequence"/>
</dbReference>
<feature type="transmembrane region" description="Helical" evidence="2">
    <location>
        <begin position="53"/>
        <end position="71"/>
    </location>
</feature>
<feature type="transmembrane region" description="Helical" evidence="2">
    <location>
        <begin position="12"/>
        <end position="33"/>
    </location>
</feature>
<keyword evidence="2" id="KW-1133">Transmembrane helix</keyword>
<reference evidence="3 4" key="1">
    <citation type="submission" date="2017-08" db="EMBL/GenBank/DDBJ databases">
        <title>Halovibrio sewagensis sp. nov., isolated from wastewater of high salinity.</title>
        <authorList>
            <person name="Dong X."/>
            <person name="Zhang G."/>
        </authorList>
    </citation>
    <scope>NUCLEOTIDE SEQUENCE [LARGE SCALE GENOMIC DNA]</scope>
    <source>
        <strain evidence="3 4">YL5-2</strain>
    </source>
</reference>
<keyword evidence="2" id="KW-0472">Membrane</keyword>